<evidence type="ECO:0000256" key="10">
    <source>
        <dbReference type="ARBA" id="ARBA00023027"/>
    </source>
</evidence>
<evidence type="ECO:0000313" key="17">
    <source>
        <dbReference type="Proteomes" id="UP000199114"/>
    </source>
</evidence>
<dbReference type="UniPathway" id="UPA00796">
    <property type="reaction ID" value="UER00771"/>
</dbReference>
<dbReference type="GO" id="GO:0048040">
    <property type="term" value="F:UDP-glucuronate decarboxylase activity"/>
    <property type="evidence" value="ECO:0007669"/>
    <property type="project" value="UniProtKB-EC"/>
</dbReference>
<evidence type="ECO:0000256" key="6">
    <source>
        <dbReference type="ARBA" id="ARBA00022692"/>
    </source>
</evidence>
<gene>
    <name evidence="16" type="ORF">SAMN04489841_3507</name>
</gene>
<evidence type="ECO:0000256" key="4">
    <source>
        <dbReference type="ARBA" id="ARBA00007505"/>
    </source>
</evidence>
<dbReference type="GO" id="GO:0042732">
    <property type="term" value="P:D-xylose metabolic process"/>
    <property type="evidence" value="ECO:0007669"/>
    <property type="project" value="InterPro"/>
</dbReference>
<dbReference type="Proteomes" id="UP000199114">
    <property type="component" value="Unassembled WGS sequence"/>
</dbReference>
<dbReference type="EMBL" id="FOFD01000004">
    <property type="protein sequence ID" value="SER27488.1"/>
    <property type="molecule type" value="Genomic_DNA"/>
</dbReference>
<sequence length="320" mass="35735">MTRLVTGGAGFVGSHLCDSLLNSGKQVICLDNIGSGQYRNIEHHLDKKEFEFINGDVRDDIGKSLSTESVNPDSIDRIYHLASRASPKDFRSHPIEIATTNSQGTYNIFSFANDVDARVLFASTSEIYGDPEVHPQPEWYAGNVDPRGPRSSYQEGKRLGESLAVSFYKEHGLDVRTARLFNTYGPRMRPNDGRVVPTFMFQAVEGRNLTVYGDGTQTRSLLYIADQIHGLRRLMDATGFAGDVVNIGSTAEITINELAKMIIQLTGTRSGITYEPLPENGPPRRRPDISKAVRRLGWKPTIDLDYGLDQTLLYFENQMR</sequence>
<comment type="similarity">
    <text evidence="4">Belongs to the NAD(P)-dependent epimerase/dehydratase family. UDP-glucuronic acid decarboxylase subfamily.</text>
</comment>
<keyword evidence="14" id="KW-0456">Lyase</keyword>
<evidence type="ECO:0000256" key="1">
    <source>
        <dbReference type="ARBA" id="ARBA00001911"/>
    </source>
</evidence>
<dbReference type="Gene3D" id="3.40.50.720">
    <property type="entry name" value="NAD(P)-binding Rossmann-like Domain"/>
    <property type="match status" value="1"/>
</dbReference>
<keyword evidence="10" id="KW-0520">NAD</keyword>
<keyword evidence="13" id="KW-0325">Glycoprotein</keyword>
<dbReference type="RefSeq" id="WP_090619682.1">
    <property type="nucleotide sequence ID" value="NZ_FOFD01000004.1"/>
</dbReference>
<evidence type="ECO:0000256" key="3">
    <source>
        <dbReference type="ARBA" id="ARBA00005100"/>
    </source>
</evidence>
<keyword evidence="7" id="KW-0210">Decarboxylase</keyword>
<dbReference type="PANTHER" id="PTHR43078">
    <property type="entry name" value="UDP-GLUCURONIC ACID DECARBOXYLASE-RELATED"/>
    <property type="match status" value="1"/>
</dbReference>
<name>A0A1H9MUY9_9EURY</name>
<dbReference type="InterPro" id="IPR016040">
    <property type="entry name" value="NAD(P)-bd_dom"/>
</dbReference>
<proteinExistence type="inferred from homology"/>
<dbReference type="GO" id="GO:0005737">
    <property type="term" value="C:cytoplasm"/>
    <property type="evidence" value="ECO:0007669"/>
    <property type="project" value="TreeGrafter"/>
</dbReference>
<accession>A0A1H9MUY9</accession>
<dbReference type="EC" id="4.1.1.35" evidence="5"/>
<dbReference type="STRING" id="1186196.SAMN04489841_3507"/>
<evidence type="ECO:0000256" key="14">
    <source>
        <dbReference type="ARBA" id="ARBA00023239"/>
    </source>
</evidence>
<dbReference type="InterPro" id="IPR036291">
    <property type="entry name" value="NAD(P)-bd_dom_sf"/>
</dbReference>
<reference evidence="17" key="1">
    <citation type="submission" date="2016-10" db="EMBL/GenBank/DDBJ databases">
        <authorList>
            <person name="Varghese N."/>
            <person name="Submissions S."/>
        </authorList>
    </citation>
    <scope>NUCLEOTIDE SEQUENCE [LARGE SCALE GENOMIC DNA]</scope>
    <source>
        <strain evidence="17">DSM 25055</strain>
    </source>
</reference>
<protein>
    <recommendedName>
        <fullName evidence="5">UDP-glucuronate decarboxylase</fullName>
        <ecNumber evidence="5">4.1.1.35</ecNumber>
    </recommendedName>
</protein>
<dbReference type="SUPFAM" id="SSF51735">
    <property type="entry name" value="NAD(P)-binding Rossmann-fold domains"/>
    <property type="match status" value="1"/>
</dbReference>
<evidence type="ECO:0000256" key="13">
    <source>
        <dbReference type="ARBA" id="ARBA00023180"/>
    </source>
</evidence>
<keyword evidence="17" id="KW-1185">Reference proteome</keyword>
<keyword evidence="11" id="KW-0333">Golgi apparatus</keyword>
<comment type="subcellular location">
    <subcellularLocation>
        <location evidence="2">Golgi apparatus</location>
        <location evidence="2">Golgi stack membrane</location>
        <topology evidence="2">Single-pass type II membrane protein</topology>
    </subcellularLocation>
</comment>
<dbReference type="Pfam" id="PF16363">
    <property type="entry name" value="GDP_Man_Dehyd"/>
    <property type="match status" value="1"/>
</dbReference>
<keyword evidence="12" id="KW-0472">Membrane</keyword>
<evidence type="ECO:0000256" key="11">
    <source>
        <dbReference type="ARBA" id="ARBA00023034"/>
    </source>
</evidence>
<evidence type="ECO:0000313" key="16">
    <source>
        <dbReference type="EMBL" id="SER27488.1"/>
    </source>
</evidence>
<evidence type="ECO:0000256" key="5">
    <source>
        <dbReference type="ARBA" id="ARBA00012290"/>
    </source>
</evidence>
<dbReference type="InterPro" id="IPR044516">
    <property type="entry name" value="UXS-like"/>
</dbReference>
<dbReference type="GO" id="GO:0033320">
    <property type="term" value="P:UDP-D-xylose biosynthetic process"/>
    <property type="evidence" value="ECO:0007669"/>
    <property type="project" value="UniProtKB-UniPathway"/>
</dbReference>
<dbReference type="PANTHER" id="PTHR43078:SF6">
    <property type="entry name" value="UDP-GLUCURONIC ACID DECARBOXYLASE 1"/>
    <property type="match status" value="1"/>
</dbReference>
<dbReference type="AlphaFoldDB" id="A0A1H9MUY9"/>
<dbReference type="GO" id="GO:0070403">
    <property type="term" value="F:NAD+ binding"/>
    <property type="evidence" value="ECO:0007669"/>
    <property type="project" value="InterPro"/>
</dbReference>
<keyword evidence="8" id="KW-0735">Signal-anchor</keyword>
<dbReference type="OrthoDB" id="4907at2157"/>
<evidence type="ECO:0000259" key="15">
    <source>
        <dbReference type="Pfam" id="PF16363"/>
    </source>
</evidence>
<comment type="cofactor">
    <cofactor evidence="1">
        <name>NAD(+)</name>
        <dbReference type="ChEBI" id="CHEBI:57540"/>
    </cofactor>
</comment>
<keyword evidence="6" id="KW-0812">Transmembrane</keyword>
<dbReference type="FunFam" id="3.40.50.720:FF:000065">
    <property type="entry name" value="UDP-glucuronic acid decarboxylase 1"/>
    <property type="match status" value="1"/>
</dbReference>
<comment type="pathway">
    <text evidence="3">Nucleotide-sugar biosynthesis; UDP-alpha-D-xylose biosynthesis; UDP-alpha-D-xylose from UDP-alpha-D-glucuronate: step 1/1.</text>
</comment>
<organism evidence="16 17">
    <name type="scientific">Natrinema salaciae</name>
    <dbReference type="NCBI Taxonomy" id="1186196"/>
    <lineage>
        <taxon>Archaea</taxon>
        <taxon>Methanobacteriati</taxon>
        <taxon>Methanobacteriota</taxon>
        <taxon>Stenosarchaea group</taxon>
        <taxon>Halobacteria</taxon>
        <taxon>Halobacteriales</taxon>
        <taxon>Natrialbaceae</taxon>
        <taxon>Natrinema</taxon>
    </lineage>
</organism>
<feature type="domain" description="NAD(P)-binding" evidence="15">
    <location>
        <begin position="4"/>
        <end position="310"/>
    </location>
</feature>
<keyword evidence="9" id="KW-1133">Transmembrane helix</keyword>
<evidence type="ECO:0000256" key="2">
    <source>
        <dbReference type="ARBA" id="ARBA00004447"/>
    </source>
</evidence>
<evidence type="ECO:0000256" key="9">
    <source>
        <dbReference type="ARBA" id="ARBA00022989"/>
    </source>
</evidence>
<evidence type="ECO:0000256" key="8">
    <source>
        <dbReference type="ARBA" id="ARBA00022968"/>
    </source>
</evidence>
<evidence type="ECO:0000256" key="7">
    <source>
        <dbReference type="ARBA" id="ARBA00022793"/>
    </source>
</evidence>
<evidence type="ECO:0000256" key="12">
    <source>
        <dbReference type="ARBA" id="ARBA00023136"/>
    </source>
</evidence>